<dbReference type="AlphaFoldDB" id="A0A285X734"/>
<evidence type="ECO:0000259" key="2">
    <source>
        <dbReference type="Pfam" id="PF20584"/>
    </source>
</evidence>
<keyword evidence="1" id="KW-1133">Transmembrane helix</keyword>
<dbReference type="Proteomes" id="UP000219193">
    <property type="component" value="Unassembled WGS sequence"/>
</dbReference>
<keyword evidence="1" id="KW-0812">Transmembrane</keyword>
<protein>
    <recommendedName>
        <fullName evidence="2">DUF6787 domain-containing protein</fullName>
    </recommendedName>
</protein>
<feature type="transmembrane region" description="Helical" evidence="1">
    <location>
        <begin position="58"/>
        <end position="81"/>
    </location>
</feature>
<dbReference type="Pfam" id="PF20584">
    <property type="entry name" value="DUF6787"/>
    <property type="match status" value="1"/>
</dbReference>
<evidence type="ECO:0000256" key="1">
    <source>
        <dbReference type="SAM" id="Phobius"/>
    </source>
</evidence>
<gene>
    <name evidence="3" type="ORF">SAMN06296241_1765</name>
</gene>
<reference evidence="4" key="1">
    <citation type="submission" date="2017-09" db="EMBL/GenBank/DDBJ databases">
        <authorList>
            <person name="Varghese N."/>
            <person name="Submissions S."/>
        </authorList>
    </citation>
    <scope>NUCLEOTIDE SEQUENCE [LARGE SCALE GENOMIC DNA]</scope>
    <source>
        <strain evidence="4">CGMCC 1.12641</strain>
    </source>
</reference>
<organism evidence="3 4">
    <name type="scientific">Salinimicrobium sediminis</name>
    <dbReference type="NCBI Taxonomy" id="1343891"/>
    <lineage>
        <taxon>Bacteria</taxon>
        <taxon>Pseudomonadati</taxon>
        <taxon>Bacteroidota</taxon>
        <taxon>Flavobacteriia</taxon>
        <taxon>Flavobacteriales</taxon>
        <taxon>Flavobacteriaceae</taxon>
        <taxon>Salinimicrobium</taxon>
    </lineage>
</organism>
<dbReference type="RefSeq" id="WP_097056011.1">
    <property type="nucleotide sequence ID" value="NZ_OCMF01000002.1"/>
</dbReference>
<dbReference type="OrthoDB" id="1151370at2"/>
<evidence type="ECO:0000313" key="3">
    <source>
        <dbReference type="EMBL" id="SOC80219.1"/>
    </source>
</evidence>
<sequence length="106" mass="12503">MNKLKKRWGISSNWQILIILTVFALTGSSSLFVAKPLLELIGFDRMAFSSEFLWGGLSYYILRLLMIFPIYQVLLVAYGWIFGQFRFFWQFEKNMLSRMGFAKILK</sequence>
<evidence type="ECO:0000313" key="4">
    <source>
        <dbReference type="Proteomes" id="UP000219193"/>
    </source>
</evidence>
<feature type="domain" description="DUF6787" evidence="2">
    <location>
        <begin position="18"/>
        <end position="101"/>
    </location>
</feature>
<proteinExistence type="predicted"/>
<keyword evidence="4" id="KW-1185">Reference proteome</keyword>
<name>A0A285X734_9FLAO</name>
<keyword evidence="1" id="KW-0472">Membrane</keyword>
<dbReference type="InterPro" id="IPR046714">
    <property type="entry name" value="DUF6787"/>
</dbReference>
<accession>A0A285X734</accession>
<dbReference type="EMBL" id="OCMF01000002">
    <property type="protein sequence ID" value="SOC80219.1"/>
    <property type="molecule type" value="Genomic_DNA"/>
</dbReference>